<dbReference type="InterPro" id="IPR016040">
    <property type="entry name" value="NAD(P)-bd_dom"/>
</dbReference>
<dbReference type="EMBL" id="AP022561">
    <property type="protein sequence ID" value="BBX09839.1"/>
    <property type="molecule type" value="Genomic_DNA"/>
</dbReference>
<dbReference type="Gene3D" id="3.40.50.720">
    <property type="entry name" value="NAD(P)-binding Rossmann-like Domain"/>
    <property type="match status" value="1"/>
</dbReference>
<protein>
    <submittedName>
        <fullName evidence="2">GDP-6-deoxy-D-mannose reductase</fullName>
    </submittedName>
</protein>
<dbReference type="KEGG" id="maic:MAIC_46420"/>
<sequence>MAANAAGYLVRGVARTDTVPASTRELLTSVHVADLRREWPVGLIGDAVVHLAGLAAVGPSFEQPQTYIEANSAMVTNLCEAHMRADAVSTRILGISTGAVYRPPHNSESLREDADVVASSPYVVSKLLVERQFEYYRRRGLRTIVARPFNHIGPGQRPGFIVPDLVASLEDSSSRDRLAVGNLTTRRDYTDVRDVADAYVRIIASDTPHTIYNVASGKSVSGHDILEAICRTLGRPTPELMVDPARMRPTDARDITGDAGRLRRDLGWSPTIPLESSIADFVSAERIAQS</sequence>
<proteinExistence type="predicted"/>
<dbReference type="Pfam" id="PF16363">
    <property type="entry name" value="GDP_Man_Dehyd"/>
    <property type="match status" value="1"/>
</dbReference>
<gene>
    <name evidence="2" type="primary">rmd</name>
    <name evidence="2" type="ORF">MAIC_46420</name>
</gene>
<evidence type="ECO:0000313" key="3">
    <source>
        <dbReference type="Proteomes" id="UP000467327"/>
    </source>
</evidence>
<dbReference type="PANTHER" id="PTHR43000">
    <property type="entry name" value="DTDP-D-GLUCOSE 4,6-DEHYDRATASE-RELATED"/>
    <property type="match status" value="1"/>
</dbReference>
<feature type="domain" description="NAD(P)-binding" evidence="1">
    <location>
        <begin position="46"/>
        <end position="279"/>
    </location>
</feature>
<accession>A0AAD1HR29</accession>
<evidence type="ECO:0000313" key="2">
    <source>
        <dbReference type="EMBL" id="BBX09839.1"/>
    </source>
</evidence>
<dbReference type="Proteomes" id="UP000467327">
    <property type="component" value="Chromosome"/>
</dbReference>
<keyword evidence="3" id="KW-1185">Reference proteome</keyword>
<reference evidence="2 3" key="1">
    <citation type="journal article" date="2019" name="Emerg. Microbes Infect.">
        <title>Comprehensive subspecies identification of 175 nontuberculous mycobacteria species based on 7547 genomic profiles.</title>
        <authorList>
            <person name="Matsumoto Y."/>
            <person name="Kinjo T."/>
            <person name="Motooka D."/>
            <person name="Nabeya D."/>
            <person name="Jung N."/>
            <person name="Uechi K."/>
            <person name="Horii T."/>
            <person name="Iida T."/>
            <person name="Fujita J."/>
            <person name="Nakamura S."/>
        </authorList>
    </citation>
    <scope>NUCLEOTIDE SEQUENCE [LARGE SCALE GENOMIC DNA]</scope>
    <source>
        <strain evidence="2 3">JCM 6376</strain>
    </source>
</reference>
<evidence type="ECO:0000259" key="1">
    <source>
        <dbReference type="Pfam" id="PF16363"/>
    </source>
</evidence>
<organism evidence="2 3">
    <name type="scientific">Mycolicibacterium aichiense</name>
    <dbReference type="NCBI Taxonomy" id="1799"/>
    <lineage>
        <taxon>Bacteria</taxon>
        <taxon>Bacillati</taxon>
        <taxon>Actinomycetota</taxon>
        <taxon>Actinomycetes</taxon>
        <taxon>Mycobacteriales</taxon>
        <taxon>Mycobacteriaceae</taxon>
        <taxon>Mycolicibacterium</taxon>
    </lineage>
</organism>
<name>A0AAD1HR29_9MYCO</name>
<dbReference type="Gene3D" id="3.90.25.10">
    <property type="entry name" value="UDP-galactose 4-epimerase, domain 1"/>
    <property type="match status" value="1"/>
</dbReference>
<dbReference type="AlphaFoldDB" id="A0AAD1HR29"/>
<dbReference type="SUPFAM" id="SSF51735">
    <property type="entry name" value="NAD(P)-binding Rossmann-fold domains"/>
    <property type="match status" value="1"/>
</dbReference>
<dbReference type="InterPro" id="IPR036291">
    <property type="entry name" value="NAD(P)-bd_dom_sf"/>
</dbReference>